<evidence type="ECO:0000256" key="2">
    <source>
        <dbReference type="ARBA" id="ARBA00023315"/>
    </source>
</evidence>
<dbReference type="PANTHER" id="PTHR43877">
    <property type="entry name" value="AMINOALKYLPHOSPHONATE N-ACETYLTRANSFERASE-RELATED-RELATED"/>
    <property type="match status" value="1"/>
</dbReference>
<dbReference type="SUPFAM" id="SSF55729">
    <property type="entry name" value="Acyl-CoA N-acyltransferases (Nat)"/>
    <property type="match status" value="1"/>
</dbReference>
<accession>A0ABP6TBB2</accession>
<proteinExistence type="predicted"/>
<dbReference type="EMBL" id="BAAAYN010000061">
    <property type="protein sequence ID" value="GAA3396911.1"/>
    <property type="molecule type" value="Genomic_DNA"/>
</dbReference>
<keyword evidence="2" id="KW-0012">Acyltransferase</keyword>
<dbReference type="PROSITE" id="PS51186">
    <property type="entry name" value="GNAT"/>
    <property type="match status" value="1"/>
</dbReference>
<evidence type="ECO:0000313" key="5">
    <source>
        <dbReference type="Proteomes" id="UP001501676"/>
    </source>
</evidence>
<sequence>MHTVEPTITIGRIELVDELKELWLALHAHHQEGLPGFAYHPPATSWRIRRAQYHHWLAHPQAFVLVAYDGATPVGYALVEIIEGPEDTWITGDLIAELQTLSVAPEWRGRGLGTLLLDRVDAELDVRGVHDLMLEVLAGNDGAERFYARRGLRKVMTTYARFSGGEAGTRR</sequence>
<dbReference type="InterPro" id="IPR000182">
    <property type="entry name" value="GNAT_dom"/>
</dbReference>
<evidence type="ECO:0000313" key="4">
    <source>
        <dbReference type="EMBL" id="GAA3396911.1"/>
    </source>
</evidence>
<evidence type="ECO:0000256" key="1">
    <source>
        <dbReference type="ARBA" id="ARBA00022679"/>
    </source>
</evidence>
<dbReference type="Pfam" id="PF00583">
    <property type="entry name" value="Acetyltransf_1"/>
    <property type="match status" value="1"/>
</dbReference>
<dbReference type="Proteomes" id="UP001501676">
    <property type="component" value="Unassembled WGS sequence"/>
</dbReference>
<dbReference type="InterPro" id="IPR016181">
    <property type="entry name" value="Acyl_CoA_acyltransferase"/>
</dbReference>
<evidence type="ECO:0000259" key="3">
    <source>
        <dbReference type="PROSITE" id="PS51186"/>
    </source>
</evidence>
<comment type="caution">
    <text evidence="4">The sequence shown here is derived from an EMBL/GenBank/DDBJ whole genome shotgun (WGS) entry which is preliminary data.</text>
</comment>
<dbReference type="Gene3D" id="3.40.630.30">
    <property type="match status" value="1"/>
</dbReference>
<protein>
    <recommendedName>
        <fullName evidence="3">N-acetyltransferase domain-containing protein</fullName>
    </recommendedName>
</protein>
<gene>
    <name evidence="4" type="ORF">GCM10020369_75260</name>
</gene>
<dbReference type="RefSeq" id="WP_345733087.1">
    <property type="nucleotide sequence ID" value="NZ_BAAAYN010000061.1"/>
</dbReference>
<feature type="domain" description="N-acetyltransferase" evidence="3">
    <location>
        <begin position="13"/>
        <end position="171"/>
    </location>
</feature>
<keyword evidence="5" id="KW-1185">Reference proteome</keyword>
<organism evidence="4 5">
    <name type="scientific">Cryptosporangium minutisporangium</name>
    <dbReference type="NCBI Taxonomy" id="113569"/>
    <lineage>
        <taxon>Bacteria</taxon>
        <taxon>Bacillati</taxon>
        <taxon>Actinomycetota</taxon>
        <taxon>Actinomycetes</taxon>
        <taxon>Cryptosporangiales</taxon>
        <taxon>Cryptosporangiaceae</taxon>
        <taxon>Cryptosporangium</taxon>
    </lineage>
</organism>
<keyword evidence="1" id="KW-0808">Transferase</keyword>
<dbReference type="InterPro" id="IPR050832">
    <property type="entry name" value="Bact_Acetyltransf"/>
</dbReference>
<reference evidence="5" key="1">
    <citation type="journal article" date="2019" name="Int. J. Syst. Evol. Microbiol.">
        <title>The Global Catalogue of Microorganisms (GCM) 10K type strain sequencing project: providing services to taxonomists for standard genome sequencing and annotation.</title>
        <authorList>
            <consortium name="The Broad Institute Genomics Platform"/>
            <consortium name="The Broad Institute Genome Sequencing Center for Infectious Disease"/>
            <person name="Wu L."/>
            <person name="Ma J."/>
        </authorList>
    </citation>
    <scope>NUCLEOTIDE SEQUENCE [LARGE SCALE GENOMIC DNA]</scope>
    <source>
        <strain evidence="5">JCM 9458</strain>
    </source>
</reference>
<name>A0ABP6TBB2_9ACTN</name>
<dbReference type="CDD" id="cd04301">
    <property type="entry name" value="NAT_SF"/>
    <property type="match status" value="1"/>
</dbReference>